<dbReference type="EMBL" id="JAUESC010000002">
    <property type="protein sequence ID" value="KAK0603938.1"/>
    <property type="molecule type" value="Genomic_DNA"/>
</dbReference>
<keyword evidence="2" id="KW-1185">Reference proteome</keyword>
<organism evidence="1 2">
    <name type="scientific">Acer saccharum</name>
    <name type="common">Sugar maple</name>
    <dbReference type="NCBI Taxonomy" id="4024"/>
    <lineage>
        <taxon>Eukaryota</taxon>
        <taxon>Viridiplantae</taxon>
        <taxon>Streptophyta</taxon>
        <taxon>Embryophyta</taxon>
        <taxon>Tracheophyta</taxon>
        <taxon>Spermatophyta</taxon>
        <taxon>Magnoliopsida</taxon>
        <taxon>eudicotyledons</taxon>
        <taxon>Gunneridae</taxon>
        <taxon>Pentapetalae</taxon>
        <taxon>rosids</taxon>
        <taxon>malvids</taxon>
        <taxon>Sapindales</taxon>
        <taxon>Sapindaceae</taxon>
        <taxon>Hippocastanoideae</taxon>
        <taxon>Acereae</taxon>
        <taxon>Acer</taxon>
    </lineage>
</organism>
<proteinExistence type="predicted"/>
<comment type="caution">
    <text evidence="1">The sequence shown here is derived from an EMBL/GenBank/DDBJ whole genome shotgun (WGS) entry which is preliminary data.</text>
</comment>
<reference evidence="1" key="2">
    <citation type="submission" date="2023-06" db="EMBL/GenBank/DDBJ databases">
        <authorList>
            <person name="Swenson N.G."/>
            <person name="Wegrzyn J.L."/>
            <person name="Mcevoy S.L."/>
        </authorList>
    </citation>
    <scope>NUCLEOTIDE SEQUENCE</scope>
    <source>
        <strain evidence="1">NS2018</strain>
        <tissue evidence="1">Leaf</tissue>
    </source>
</reference>
<protein>
    <submittedName>
        <fullName evidence="1">Uncharacterized protein</fullName>
    </submittedName>
</protein>
<evidence type="ECO:0000313" key="1">
    <source>
        <dbReference type="EMBL" id="KAK0603938.1"/>
    </source>
</evidence>
<gene>
    <name evidence="1" type="ORF">LWI29_010317</name>
</gene>
<dbReference type="Proteomes" id="UP001168877">
    <property type="component" value="Unassembled WGS sequence"/>
</dbReference>
<accession>A0AA39T9F5</accession>
<name>A0AA39T9F5_ACESA</name>
<sequence>MPLSTFSVMSLLNQYRVKDFSSLEEKTVVINFDKGLELVKASFSSDTASLMYSSESPGTSRRNCDCESILLDFMREAISD</sequence>
<reference evidence="1" key="1">
    <citation type="journal article" date="2022" name="Plant J.">
        <title>Strategies of tolerance reflected in two North American maple genomes.</title>
        <authorList>
            <person name="McEvoy S.L."/>
            <person name="Sezen U.U."/>
            <person name="Trouern-Trend A."/>
            <person name="McMahon S.M."/>
            <person name="Schaberg P.G."/>
            <person name="Yang J."/>
            <person name="Wegrzyn J.L."/>
            <person name="Swenson N.G."/>
        </authorList>
    </citation>
    <scope>NUCLEOTIDE SEQUENCE</scope>
    <source>
        <strain evidence="1">NS2018</strain>
    </source>
</reference>
<dbReference type="AlphaFoldDB" id="A0AA39T9F5"/>
<evidence type="ECO:0000313" key="2">
    <source>
        <dbReference type="Proteomes" id="UP001168877"/>
    </source>
</evidence>